<comment type="subcellular location">
    <subcellularLocation>
        <location evidence="5">Cytoplasm</location>
    </subcellularLocation>
</comment>
<feature type="binding site" evidence="5">
    <location>
        <begin position="138"/>
        <end position="142"/>
    </location>
    <ligand>
        <name>substrate</name>
    </ligand>
</feature>
<dbReference type="GO" id="GO:0005737">
    <property type="term" value="C:cytoplasm"/>
    <property type="evidence" value="ECO:0007669"/>
    <property type="project" value="UniProtKB-SubCell"/>
</dbReference>
<evidence type="ECO:0000256" key="1">
    <source>
        <dbReference type="ARBA" id="ARBA00022487"/>
    </source>
</evidence>
<feature type="binding site" evidence="5">
    <location>
        <position position="17"/>
    </location>
    <ligand>
        <name>substrate</name>
    </ligand>
</feature>
<comment type="similarity">
    <text evidence="5">Belongs to the AB hydrolase superfamily. Carboxylesterase BioH family.</text>
</comment>
<proteinExistence type="inferred from homology"/>
<comment type="subunit">
    <text evidence="5">Monomer.</text>
</comment>
<dbReference type="GO" id="GO:0090499">
    <property type="term" value="F:pimelyl-[acyl-carrier protein] methyl ester esterase activity"/>
    <property type="evidence" value="ECO:0007669"/>
    <property type="project" value="UniProtKB-EC"/>
</dbReference>
<keyword evidence="3 5" id="KW-0093">Biotin biosynthesis</keyword>
<dbReference type="EMBL" id="VYXP01000005">
    <property type="protein sequence ID" value="KAA9131366.1"/>
    <property type="molecule type" value="Genomic_DNA"/>
</dbReference>
<organism evidence="7 8">
    <name type="scientific">Marinihelvus fidelis</name>
    <dbReference type="NCBI Taxonomy" id="2613842"/>
    <lineage>
        <taxon>Bacteria</taxon>
        <taxon>Pseudomonadati</taxon>
        <taxon>Pseudomonadota</taxon>
        <taxon>Gammaproteobacteria</taxon>
        <taxon>Chromatiales</taxon>
        <taxon>Wenzhouxiangellaceae</taxon>
        <taxon>Marinihelvus</taxon>
    </lineage>
</organism>
<feature type="active site" evidence="5">
    <location>
        <position position="230"/>
    </location>
</feature>
<dbReference type="NCBIfam" id="TIGR01738">
    <property type="entry name" value="bioH"/>
    <property type="match status" value="1"/>
</dbReference>
<comment type="pathway">
    <text evidence="5">Cofactor biosynthesis; biotin biosynthesis.</text>
</comment>
<evidence type="ECO:0000256" key="4">
    <source>
        <dbReference type="ARBA" id="ARBA00022801"/>
    </source>
</evidence>
<dbReference type="InterPro" id="IPR050228">
    <property type="entry name" value="Carboxylesterase_BioH"/>
</dbReference>
<dbReference type="PANTHER" id="PTHR43194:SF5">
    <property type="entry name" value="PIMELOYL-[ACYL-CARRIER PROTEIN] METHYL ESTER ESTERASE"/>
    <property type="match status" value="1"/>
</dbReference>
<evidence type="ECO:0000313" key="7">
    <source>
        <dbReference type="EMBL" id="KAA9131366.1"/>
    </source>
</evidence>
<feature type="active site" description="Nucleophile" evidence="5">
    <location>
        <position position="76"/>
    </location>
</feature>
<keyword evidence="4 5" id="KW-0378">Hydrolase</keyword>
<dbReference type="HAMAP" id="MF_01260">
    <property type="entry name" value="Carboxylester"/>
    <property type="match status" value="1"/>
</dbReference>
<dbReference type="RefSeq" id="WP_150864016.1">
    <property type="nucleotide sequence ID" value="NZ_VYXP01000005.1"/>
</dbReference>
<dbReference type="InterPro" id="IPR010076">
    <property type="entry name" value="BioH"/>
</dbReference>
<evidence type="ECO:0000256" key="2">
    <source>
        <dbReference type="ARBA" id="ARBA00022490"/>
    </source>
</evidence>
<keyword evidence="2 5" id="KW-0963">Cytoplasm</keyword>
<evidence type="ECO:0000256" key="3">
    <source>
        <dbReference type="ARBA" id="ARBA00022756"/>
    </source>
</evidence>
<feature type="binding site" evidence="5">
    <location>
        <begin position="76"/>
        <end position="77"/>
    </location>
    <ligand>
        <name>substrate</name>
    </ligand>
</feature>
<dbReference type="Pfam" id="PF00561">
    <property type="entry name" value="Abhydrolase_1"/>
    <property type="match status" value="1"/>
</dbReference>
<dbReference type="GO" id="GO:0009102">
    <property type="term" value="P:biotin biosynthetic process"/>
    <property type="evidence" value="ECO:0007669"/>
    <property type="project" value="UniProtKB-UniRule"/>
</dbReference>
<dbReference type="AlphaFoldDB" id="A0A5N0TC05"/>
<keyword evidence="8" id="KW-1185">Reference proteome</keyword>
<reference evidence="7 8" key="1">
    <citation type="submission" date="2019-09" db="EMBL/GenBank/DDBJ databases">
        <title>Wenzhouxiangella sp. Genome sequencing and assembly.</title>
        <authorList>
            <person name="Zhang R."/>
        </authorList>
    </citation>
    <scope>NUCLEOTIDE SEQUENCE [LARGE SCALE GENOMIC DNA]</scope>
    <source>
        <strain evidence="7 8">W260</strain>
    </source>
</reference>
<evidence type="ECO:0000313" key="8">
    <source>
        <dbReference type="Proteomes" id="UP000325372"/>
    </source>
</evidence>
<dbReference type="InterPro" id="IPR000073">
    <property type="entry name" value="AB_hydrolase_1"/>
</dbReference>
<feature type="domain" description="AB hydrolase-1" evidence="6">
    <location>
        <begin position="11"/>
        <end position="235"/>
    </location>
</feature>
<name>A0A5N0TC05_9GAMM</name>
<comment type="function">
    <text evidence="5">The physiological role of BioH is to remove the methyl group introduced by BioC when the pimeloyl moiety is complete. It allows to synthesize pimeloyl-ACP via the fatty acid synthetic pathway through the hydrolysis of the ester bonds of pimeloyl-ACP esters.</text>
</comment>
<dbReference type="InterPro" id="IPR029058">
    <property type="entry name" value="AB_hydrolase_fold"/>
</dbReference>
<comment type="caution">
    <text evidence="7">The sequence shown here is derived from an EMBL/GenBank/DDBJ whole genome shotgun (WGS) entry which is preliminary data.</text>
</comment>
<feature type="active site" evidence="5">
    <location>
        <position position="202"/>
    </location>
</feature>
<accession>A0A5N0TC05</accession>
<evidence type="ECO:0000256" key="5">
    <source>
        <dbReference type="HAMAP-Rule" id="MF_01260"/>
    </source>
</evidence>
<keyword evidence="1 5" id="KW-0719">Serine esterase</keyword>
<comment type="catalytic activity">
    <reaction evidence="5">
        <text>6-carboxyhexanoyl-[ACP] methyl ester + H2O = 6-carboxyhexanoyl-[ACP] + methanol + H(+)</text>
        <dbReference type="Rhea" id="RHEA:42700"/>
        <dbReference type="Rhea" id="RHEA-COMP:9955"/>
        <dbReference type="Rhea" id="RHEA-COMP:10186"/>
        <dbReference type="ChEBI" id="CHEBI:15377"/>
        <dbReference type="ChEBI" id="CHEBI:15378"/>
        <dbReference type="ChEBI" id="CHEBI:17790"/>
        <dbReference type="ChEBI" id="CHEBI:78846"/>
        <dbReference type="ChEBI" id="CHEBI:82735"/>
        <dbReference type="EC" id="3.1.1.85"/>
    </reaction>
</comment>
<gene>
    <name evidence="5 7" type="primary">bioH</name>
    <name evidence="7" type="ORF">F3N42_08570</name>
</gene>
<sequence>MIRVRGTGPDLVMIHGWGMHAGAWAALADELSERHTLHLVDLPGHGADGRNAPWTLGGFADEVLNATPVADWLGWSLGGQVALAAAARAPGQVRRLALIGTNPRFVVAPDWPHAMPSRAFDAFRQACVDDGGRILERFIGLQAMGAADPAATLRDLRRMLDGAPEPGHAALVAGLDILETADLRDRLPSLRMPALWIGGTADRVSPAAASQAAAALMPNGRYRPVEDAGHAPFVRHAAAVHALLDVFLAEGRPQELE</sequence>
<dbReference type="PANTHER" id="PTHR43194">
    <property type="entry name" value="HYDROLASE ALPHA/BETA FOLD FAMILY"/>
    <property type="match status" value="1"/>
</dbReference>
<dbReference type="SUPFAM" id="SSF53474">
    <property type="entry name" value="alpha/beta-Hydrolases"/>
    <property type="match status" value="1"/>
</dbReference>
<protein>
    <recommendedName>
        <fullName evidence="5">Pimeloyl-[acyl-carrier protein] methyl ester esterase</fullName>
        <ecNumber evidence="5">3.1.1.85</ecNumber>
    </recommendedName>
    <alternativeName>
        <fullName evidence="5">Biotin synthesis protein BioH</fullName>
    </alternativeName>
    <alternativeName>
        <fullName evidence="5">Carboxylesterase BioH</fullName>
    </alternativeName>
</protein>
<feature type="binding site" evidence="5">
    <location>
        <position position="230"/>
    </location>
    <ligand>
        <name>substrate</name>
    </ligand>
</feature>
<dbReference type="EC" id="3.1.1.85" evidence="5"/>
<dbReference type="Proteomes" id="UP000325372">
    <property type="component" value="Unassembled WGS sequence"/>
</dbReference>
<evidence type="ECO:0000259" key="6">
    <source>
        <dbReference type="Pfam" id="PF00561"/>
    </source>
</evidence>
<dbReference type="Gene3D" id="3.40.50.1820">
    <property type="entry name" value="alpha/beta hydrolase"/>
    <property type="match status" value="1"/>
</dbReference>